<feature type="compositionally biased region" description="Polar residues" evidence="1">
    <location>
        <begin position="318"/>
        <end position="327"/>
    </location>
</feature>
<proteinExistence type="predicted"/>
<evidence type="ECO:0000313" key="2">
    <source>
        <dbReference type="EMBL" id="KAF2449053.1"/>
    </source>
</evidence>
<gene>
    <name evidence="2" type="ORF">P171DRAFT_441320</name>
</gene>
<dbReference type="AlphaFoldDB" id="A0A9P4PTG7"/>
<evidence type="ECO:0000256" key="1">
    <source>
        <dbReference type="SAM" id="MobiDB-lite"/>
    </source>
</evidence>
<dbReference type="EMBL" id="MU001495">
    <property type="protein sequence ID" value="KAF2449053.1"/>
    <property type="molecule type" value="Genomic_DNA"/>
</dbReference>
<feature type="compositionally biased region" description="Basic residues" evidence="1">
    <location>
        <begin position="131"/>
        <end position="144"/>
    </location>
</feature>
<evidence type="ECO:0000313" key="3">
    <source>
        <dbReference type="Proteomes" id="UP000799764"/>
    </source>
</evidence>
<accession>A0A9P4PTG7</accession>
<organism evidence="2 3">
    <name type="scientific">Karstenula rhodostoma CBS 690.94</name>
    <dbReference type="NCBI Taxonomy" id="1392251"/>
    <lineage>
        <taxon>Eukaryota</taxon>
        <taxon>Fungi</taxon>
        <taxon>Dikarya</taxon>
        <taxon>Ascomycota</taxon>
        <taxon>Pezizomycotina</taxon>
        <taxon>Dothideomycetes</taxon>
        <taxon>Pleosporomycetidae</taxon>
        <taxon>Pleosporales</taxon>
        <taxon>Massarineae</taxon>
        <taxon>Didymosphaeriaceae</taxon>
        <taxon>Karstenula</taxon>
    </lineage>
</organism>
<comment type="caution">
    <text evidence="2">The sequence shown here is derived from an EMBL/GenBank/DDBJ whole genome shotgun (WGS) entry which is preliminary data.</text>
</comment>
<feature type="compositionally biased region" description="Polar residues" evidence="1">
    <location>
        <begin position="113"/>
        <end position="130"/>
    </location>
</feature>
<dbReference type="Proteomes" id="UP000799764">
    <property type="component" value="Unassembled WGS sequence"/>
</dbReference>
<name>A0A9P4PTG7_9PLEO</name>
<feature type="region of interest" description="Disordered" evidence="1">
    <location>
        <begin position="107"/>
        <end position="152"/>
    </location>
</feature>
<keyword evidence="3" id="KW-1185">Reference proteome</keyword>
<protein>
    <submittedName>
        <fullName evidence="2">Uncharacterized protein</fullName>
    </submittedName>
</protein>
<feature type="region of interest" description="Disordered" evidence="1">
    <location>
        <begin position="310"/>
        <end position="335"/>
    </location>
</feature>
<reference evidence="2" key="1">
    <citation type="journal article" date="2020" name="Stud. Mycol.">
        <title>101 Dothideomycetes genomes: a test case for predicting lifestyles and emergence of pathogens.</title>
        <authorList>
            <person name="Haridas S."/>
            <person name="Albert R."/>
            <person name="Binder M."/>
            <person name="Bloem J."/>
            <person name="Labutti K."/>
            <person name="Salamov A."/>
            <person name="Andreopoulos B."/>
            <person name="Baker S."/>
            <person name="Barry K."/>
            <person name="Bills G."/>
            <person name="Bluhm B."/>
            <person name="Cannon C."/>
            <person name="Castanera R."/>
            <person name="Culley D."/>
            <person name="Daum C."/>
            <person name="Ezra D."/>
            <person name="Gonzalez J."/>
            <person name="Henrissat B."/>
            <person name="Kuo A."/>
            <person name="Liang C."/>
            <person name="Lipzen A."/>
            <person name="Lutzoni F."/>
            <person name="Magnuson J."/>
            <person name="Mondo S."/>
            <person name="Nolan M."/>
            <person name="Ohm R."/>
            <person name="Pangilinan J."/>
            <person name="Park H.-J."/>
            <person name="Ramirez L."/>
            <person name="Alfaro M."/>
            <person name="Sun H."/>
            <person name="Tritt A."/>
            <person name="Yoshinaga Y."/>
            <person name="Zwiers L.-H."/>
            <person name="Turgeon B."/>
            <person name="Goodwin S."/>
            <person name="Spatafora J."/>
            <person name="Crous P."/>
            <person name="Grigoriev I."/>
        </authorList>
    </citation>
    <scope>NUCLEOTIDE SEQUENCE</scope>
    <source>
        <strain evidence="2">CBS 690.94</strain>
    </source>
</reference>
<sequence>MPPKKDLSATTSGLVWSARHHEWLCIKGHAELVKKHVSARDKDEKVEFLVCSKNDCTSELRLTQAFLKKEVGPNPKMTAVLKRLRDEYSLEGGNGKNEEFPETLVAETDSEANDPSPNRQQVSRTATSNTRWKKTPSKTRRHSGRLSGRAAASVEPVVISDHESGQSDVFDLDLTEVESVFDTEVEEDQPTTVTKPNKHKRALVEENTSSYALDDEERPKQRLKTGSDELWKVPKGCKNTGRTILEVWMNDPLQVYNYRNMYRKGKLRSNGSWKDFEKACVKAGITSEFLDALHESNRPISDEELQRLRALKPRTKRSGPTSLTPLNSKDKTPMEAKARKISLIGSSSEEPREDATPSSYHRTARHLIGKKMKTSFEKCLDLDRTSYTADNDTIQYINKCMTIAFEVVAWQLARVDQDVLDSRMQSG</sequence>